<organism evidence="1 2">
    <name type="scientific">Hymenobacter glaciei</name>
    <dbReference type="NCBI Taxonomy" id="877209"/>
    <lineage>
        <taxon>Bacteria</taxon>
        <taxon>Pseudomonadati</taxon>
        <taxon>Bacteroidota</taxon>
        <taxon>Cytophagia</taxon>
        <taxon>Cytophagales</taxon>
        <taxon>Hymenobacteraceae</taxon>
        <taxon>Hymenobacter</taxon>
    </lineage>
</organism>
<dbReference type="SUPFAM" id="SSF47413">
    <property type="entry name" value="lambda repressor-like DNA-binding domains"/>
    <property type="match status" value="1"/>
</dbReference>
<keyword evidence="2" id="KW-1185">Reference proteome</keyword>
<dbReference type="CDD" id="cd00093">
    <property type="entry name" value="HTH_XRE"/>
    <property type="match status" value="1"/>
</dbReference>
<dbReference type="Proteomes" id="UP001501469">
    <property type="component" value="Unassembled WGS sequence"/>
</dbReference>
<comment type="caution">
    <text evidence="1">The sequence shown here is derived from an EMBL/GenBank/DDBJ whole genome shotgun (WGS) entry which is preliminary data.</text>
</comment>
<evidence type="ECO:0000313" key="1">
    <source>
        <dbReference type="EMBL" id="GAA4036056.1"/>
    </source>
</evidence>
<dbReference type="Gene3D" id="1.10.260.40">
    <property type="entry name" value="lambda repressor-like DNA-binding domains"/>
    <property type="match status" value="1"/>
</dbReference>
<dbReference type="InterPro" id="IPR001387">
    <property type="entry name" value="Cro/C1-type_HTH"/>
</dbReference>
<accession>A0ABP7U522</accession>
<protein>
    <recommendedName>
        <fullName evidence="3">HTH cro/C1-type domain-containing protein</fullName>
    </recommendedName>
</protein>
<reference evidence="2" key="1">
    <citation type="journal article" date="2019" name="Int. J. Syst. Evol. Microbiol.">
        <title>The Global Catalogue of Microorganisms (GCM) 10K type strain sequencing project: providing services to taxonomists for standard genome sequencing and annotation.</title>
        <authorList>
            <consortium name="The Broad Institute Genomics Platform"/>
            <consortium name="The Broad Institute Genome Sequencing Center for Infectious Disease"/>
            <person name="Wu L."/>
            <person name="Ma J."/>
        </authorList>
    </citation>
    <scope>NUCLEOTIDE SEQUENCE [LARGE SCALE GENOMIC DNA]</scope>
    <source>
        <strain evidence="2">JCM 17225</strain>
    </source>
</reference>
<proteinExistence type="predicted"/>
<evidence type="ECO:0008006" key="3">
    <source>
        <dbReference type="Google" id="ProtNLM"/>
    </source>
</evidence>
<evidence type="ECO:0000313" key="2">
    <source>
        <dbReference type="Proteomes" id="UP001501469"/>
    </source>
</evidence>
<dbReference type="EMBL" id="BAABDK010000016">
    <property type="protein sequence ID" value="GAA4036056.1"/>
    <property type="molecule type" value="Genomic_DNA"/>
</dbReference>
<sequence>MPELPCAPDERLIATRAHFGLSQREAACLLGTTQAHVNHAEVGRRPLPYAASLRLRALHALTLASPAGPPAPALEEADDLGLAIGRLADCRYAVARLAYRLGQVLPARAAPARQRLAAATAAPATLAPADATDPLPPQRLGAQQAQWALLLSQARQELLGTSGRAPTLLAQARLAGLRAEAAVLAAALEA</sequence>
<gene>
    <name evidence="1" type="ORF">GCM10022409_21220</name>
</gene>
<dbReference type="RefSeq" id="WP_345053917.1">
    <property type="nucleotide sequence ID" value="NZ_BAABDK010000016.1"/>
</dbReference>
<dbReference type="InterPro" id="IPR010982">
    <property type="entry name" value="Lambda_DNA-bd_dom_sf"/>
</dbReference>
<name>A0ABP7U522_9BACT</name>